<gene>
    <name evidence="3" type="ORF">CAUJ_LOCUS4363</name>
</gene>
<keyword evidence="1" id="KW-1133">Transmembrane helix</keyword>
<dbReference type="AlphaFoldDB" id="A0A8S1GZV8"/>
<dbReference type="EMBL" id="CAJGYM010000008">
    <property type="protein sequence ID" value="CAD6188444.1"/>
    <property type="molecule type" value="Genomic_DNA"/>
</dbReference>
<evidence type="ECO:0000256" key="2">
    <source>
        <dbReference type="SAM" id="SignalP"/>
    </source>
</evidence>
<keyword evidence="1" id="KW-0812">Transmembrane</keyword>
<feature type="chain" id="PRO_5035813502" evidence="2">
    <location>
        <begin position="18"/>
        <end position="312"/>
    </location>
</feature>
<evidence type="ECO:0000313" key="4">
    <source>
        <dbReference type="Proteomes" id="UP000835052"/>
    </source>
</evidence>
<accession>A0A8S1GZV8</accession>
<keyword evidence="1" id="KW-0472">Membrane</keyword>
<proteinExistence type="predicted"/>
<protein>
    <submittedName>
        <fullName evidence="3">Uncharacterized protein</fullName>
    </submittedName>
</protein>
<keyword evidence="2" id="KW-0732">Signal</keyword>
<evidence type="ECO:0000313" key="3">
    <source>
        <dbReference type="EMBL" id="CAD6188444.1"/>
    </source>
</evidence>
<organism evidence="3 4">
    <name type="scientific">Caenorhabditis auriculariae</name>
    <dbReference type="NCBI Taxonomy" id="2777116"/>
    <lineage>
        <taxon>Eukaryota</taxon>
        <taxon>Metazoa</taxon>
        <taxon>Ecdysozoa</taxon>
        <taxon>Nematoda</taxon>
        <taxon>Chromadorea</taxon>
        <taxon>Rhabditida</taxon>
        <taxon>Rhabditina</taxon>
        <taxon>Rhabditomorpha</taxon>
        <taxon>Rhabditoidea</taxon>
        <taxon>Rhabditidae</taxon>
        <taxon>Peloderinae</taxon>
        <taxon>Caenorhabditis</taxon>
    </lineage>
</organism>
<feature type="signal peptide" evidence="2">
    <location>
        <begin position="1"/>
        <end position="17"/>
    </location>
</feature>
<feature type="transmembrane region" description="Helical" evidence="1">
    <location>
        <begin position="270"/>
        <end position="293"/>
    </location>
</feature>
<reference evidence="3" key="1">
    <citation type="submission" date="2020-10" db="EMBL/GenBank/DDBJ databases">
        <authorList>
            <person name="Kikuchi T."/>
        </authorList>
    </citation>
    <scope>NUCLEOTIDE SEQUENCE</scope>
    <source>
        <strain evidence="3">NKZ352</strain>
    </source>
</reference>
<sequence>MLQTFLLAFFFIARVRSLEGKNTIINEKFSTSTVKLLSPSLDEKILHLLLDSAQNEYDQRGNTSRIDHLITVCKEGELPYPFPKFLCPFVDVYLKYAHNTFDSDKTLYDNMTSAVAAINDVKNHPCNHSKHQSGVVVFIPQRIVVGCVDLLNQKTMKDDFMVEFLIDHPFPTAKTCEEDSSPCELEVGFVDGYMLYENRTCCCPAEECALLLYDQPELTVAPLVFELIIIDPMMWYHVKKRSIDDSTGIRRKRHFQDDMRSNTTPDHNSVVVAISFCVLFCLLMGILSFYHALNDDFTQEAMSYGIETLDVS</sequence>
<dbReference type="Proteomes" id="UP000835052">
    <property type="component" value="Unassembled WGS sequence"/>
</dbReference>
<name>A0A8S1GZV8_9PELO</name>
<evidence type="ECO:0000256" key="1">
    <source>
        <dbReference type="SAM" id="Phobius"/>
    </source>
</evidence>
<comment type="caution">
    <text evidence="3">The sequence shown here is derived from an EMBL/GenBank/DDBJ whole genome shotgun (WGS) entry which is preliminary data.</text>
</comment>
<keyword evidence="4" id="KW-1185">Reference proteome</keyword>